<name>A0A0D9X8G9_9ORYZ</name>
<evidence type="ECO:0000259" key="2">
    <source>
        <dbReference type="Pfam" id="PF03478"/>
    </source>
</evidence>
<sequence length="715" mass="80465">MEINNNSSGSGGDCPSSLPRLHVRDVPVLEGKLCLGCVHDGDCLLMVDEITNECFLFCLSNSSKISLPPLREPLEDIGACVVLGSSPVNQECTVVISSLPEPEESFLLHCHPGDEEWTKLIAQDHSHMLSGSLVNCAGQLYSFSTHGRLVTVDVIDGVVQPQENIGWERSCDSPYETYLIESVGDLFLVAASAYGCPYDWPLVGVSVEAIGEDRAFLIAGRYGFSYTAVEGLVQGNCIYIVWGGYDCERLYKFCLDDMTISFQSILPHPTKDLPRGFWSVPAEIQTTEFKDSAPSIRYDTEVIVVNNFNEDEDQHATTVAPWQDLPTEMLRRWRSISNPVAQAKVWPWLMHCGRQDGTLKMFDPLQGIGYTMKVGPFNAHKRQTFRFSKDGWVIVSHGDKKVFVINPFTEEIVKLPKLPWRYLDNGISFSTMPTSPYCIFLGVGGSPRGDGIRVSTCRPNNKESEEKEAEAEEEDESEEENVSEDEEEDDESDESEYEEDDESEESEYEDEEDGNWIDHFFDTDDELFPVAHNNPVYFREEFYFLGQRGNLSVFNPGNNEWRILKKPEPIHANLTPYDEGSEACYLVELRGELIAVFHRNANEPPRVLKLNESTMAWVDIEDIGGGTLFLDYRASMAVPSPEAGHGNRIYFPRFSEDGKQAIFYDLEAKKYIPTFCGAKEPMNCVPWLVQGSRGETLTFVDVSDMSLHETVVPEV</sequence>
<reference evidence="3" key="3">
    <citation type="submission" date="2015-04" db="UniProtKB">
        <authorList>
            <consortium name="EnsemblPlants"/>
        </authorList>
    </citation>
    <scope>IDENTIFICATION</scope>
</reference>
<dbReference type="SUPFAM" id="SSF50998">
    <property type="entry name" value="Quinoprotein alcohol dehydrogenase-like"/>
    <property type="match status" value="1"/>
</dbReference>
<dbReference type="HOGENOM" id="CLU_026671_0_0_1"/>
<organism evidence="3 4">
    <name type="scientific">Leersia perrieri</name>
    <dbReference type="NCBI Taxonomy" id="77586"/>
    <lineage>
        <taxon>Eukaryota</taxon>
        <taxon>Viridiplantae</taxon>
        <taxon>Streptophyta</taxon>
        <taxon>Embryophyta</taxon>
        <taxon>Tracheophyta</taxon>
        <taxon>Spermatophyta</taxon>
        <taxon>Magnoliopsida</taxon>
        <taxon>Liliopsida</taxon>
        <taxon>Poales</taxon>
        <taxon>Poaceae</taxon>
        <taxon>BOP clade</taxon>
        <taxon>Oryzoideae</taxon>
        <taxon>Oryzeae</taxon>
        <taxon>Oryzinae</taxon>
        <taxon>Leersia</taxon>
    </lineage>
</organism>
<dbReference type="InterPro" id="IPR011047">
    <property type="entry name" value="Quinoprotein_ADH-like_sf"/>
</dbReference>
<dbReference type="EnsemblPlants" id="LPERR08G13780.1">
    <property type="protein sequence ID" value="LPERR08G13780.1"/>
    <property type="gene ID" value="LPERR08G13780"/>
</dbReference>
<accession>A0A0D9X8G9</accession>
<dbReference type="Gramene" id="LPERR08G13780.1">
    <property type="protein sequence ID" value="LPERR08G13780.1"/>
    <property type="gene ID" value="LPERR08G13780"/>
</dbReference>
<feature type="region of interest" description="Disordered" evidence="1">
    <location>
        <begin position="451"/>
        <end position="513"/>
    </location>
</feature>
<protein>
    <recommendedName>
        <fullName evidence="2">KIB1-4 beta-propeller domain-containing protein</fullName>
    </recommendedName>
</protein>
<evidence type="ECO:0000313" key="3">
    <source>
        <dbReference type="EnsemblPlants" id="LPERR08G13780.1"/>
    </source>
</evidence>
<evidence type="ECO:0000256" key="1">
    <source>
        <dbReference type="SAM" id="MobiDB-lite"/>
    </source>
</evidence>
<dbReference type="InterPro" id="IPR005174">
    <property type="entry name" value="KIB1-4_b-propeller"/>
</dbReference>
<reference evidence="3 4" key="1">
    <citation type="submission" date="2012-08" db="EMBL/GenBank/DDBJ databases">
        <title>Oryza genome evolution.</title>
        <authorList>
            <person name="Wing R.A."/>
        </authorList>
    </citation>
    <scope>NUCLEOTIDE SEQUENCE</scope>
</reference>
<reference evidence="4" key="2">
    <citation type="submission" date="2013-12" db="EMBL/GenBank/DDBJ databases">
        <authorList>
            <person name="Yu Y."/>
            <person name="Lee S."/>
            <person name="de Baynast K."/>
            <person name="Wissotski M."/>
            <person name="Liu L."/>
            <person name="Talag J."/>
            <person name="Goicoechea J."/>
            <person name="Angelova A."/>
            <person name="Jetty R."/>
            <person name="Kudrna D."/>
            <person name="Golser W."/>
            <person name="Rivera L."/>
            <person name="Zhang J."/>
            <person name="Wing R."/>
        </authorList>
    </citation>
    <scope>NUCLEOTIDE SEQUENCE</scope>
</reference>
<dbReference type="Pfam" id="PF03478">
    <property type="entry name" value="Beta-prop_KIB1-4"/>
    <property type="match status" value="2"/>
</dbReference>
<feature type="domain" description="KIB1-4 beta-propeller" evidence="2">
    <location>
        <begin position="25"/>
        <end position="246"/>
    </location>
</feature>
<dbReference type="PANTHER" id="PTHR33127">
    <property type="entry name" value="TRANSMEMBRANE PROTEIN"/>
    <property type="match status" value="1"/>
</dbReference>
<dbReference type="eggNOG" id="ENOG502QWFR">
    <property type="taxonomic scope" value="Eukaryota"/>
</dbReference>
<dbReference type="PANTHER" id="PTHR33127:SF97">
    <property type="entry name" value="OS08G0448300 PROTEIN"/>
    <property type="match status" value="1"/>
</dbReference>
<keyword evidence="4" id="KW-1185">Reference proteome</keyword>
<dbReference type="Proteomes" id="UP000032180">
    <property type="component" value="Chromosome 8"/>
</dbReference>
<proteinExistence type="predicted"/>
<dbReference type="AlphaFoldDB" id="A0A0D9X8G9"/>
<feature type="compositionally biased region" description="Acidic residues" evidence="1">
    <location>
        <begin position="466"/>
        <end position="513"/>
    </location>
</feature>
<feature type="domain" description="KIB1-4 beta-propeller" evidence="2">
    <location>
        <begin position="532"/>
        <end position="661"/>
    </location>
</feature>
<evidence type="ECO:0000313" key="4">
    <source>
        <dbReference type="Proteomes" id="UP000032180"/>
    </source>
</evidence>
<dbReference type="STRING" id="77586.A0A0D9X8G9"/>